<keyword evidence="2" id="KW-0479">Metal-binding</keyword>
<feature type="compositionally biased region" description="Polar residues" evidence="6">
    <location>
        <begin position="295"/>
        <end position="311"/>
    </location>
</feature>
<dbReference type="GO" id="GO:0008270">
    <property type="term" value="F:zinc ion binding"/>
    <property type="evidence" value="ECO:0007669"/>
    <property type="project" value="UniProtKB-KW"/>
</dbReference>
<feature type="compositionally biased region" description="Low complexity" evidence="6">
    <location>
        <begin position="419"/>
        <end position="431"/>
    </location>
</feature>
<feature type="region of interest" description="Disordered" evidence="6">
    <location>
        <begin position="210"/>
        <end position="323"/>
    </location>
</feature>
<dbReference type="PROSITE" id="PS50115">
    <property type="entry name" value="ARFGAP"/>
    <property type="match status" value="1"/>
</dbReference>
<evidence type="ECO:0000256" key="2">
    <source>
        <dbReference type="ARBA" id="ARBA00022723"/>
    </source>
</evidence>
<dbReference type="Gene3D" id="1.10.220.150">
    <property type="entry name" value="Arf GTPase activating protein"/>
    <property type="match status" value="2"/>
</dbReference>
<feature type="compositionally biased region" description="Low complexity" evidence="6">
    <location>
        <begin position="280"/>
        <end position="294"/>
    </location>
</feature>
<gene>
    <name evidence="8" type="ORF">BN1723_009480</name>
</gene>
<reference evidence="9" key="1">
    <citation type="submission" date="2015-05" db="EMBL/GenBank/DDBJ databases">
        <authorList>
            <person name="Fogelqvist Johan"/>
        </authorList>
    </citation>
    <scope>NUCLEOTIDE SEQUENCE [LARGE SCALE GENOMIC DNA]</scope>
</reference>
<dbReference type="Pfam" id="PF01412">
    <property type="entry name" value="ArfGap"/>
    <property type="match status" value="1"/>
</dbReference>
<dbReference type="InterPro" id="IPR038508">
    <property type="entry name" value="ArfGAP_dom_sf"/>
</dbReference>
<evidence type="ECO:0000259" key="7">
    <source>
        <dbReference type="PROSITE" id="PS50115"/>
    </source>
</evidence>
<feature type="region of interest" description="Disordered" evidence="6">
    <location>
        <begin position="350"/>
        <end position="431"/>
    </location>
</feature>
<dbReference type="CDD" id="cd08831">
    <property type="entry name" value="ArfGap_ArfGap2_3_like"/>
    <property type="match status" value="1"/>
</dbReference>
<feature type="domain" description="Arf-GAP" evidence="7">
    <location>
        <begin position="11"/>
        <end position="131"/>
    </location>
</feature>
<evidence type="ECO:0000256" key="5">
    <source>
        <dbReference type="PROSITE-ProRule" id="PRU00288"/>
    </source>
</evidence>
<dbReference type="FunFam" id="1.10.220.150:FF:000013">
    <property type="entry name" value="Putative Arf GTPase-activating protein"/>
    <property type="match status" value="1"/>
</dbReference>
<evidence type="ECO:0000256" key="4">
    <source>
        <dbReference type="ARBA" id="ARBA00022833"/>
    </source>
</evidence>
<dbReference type="EMBL" id="CVQI01002447">
    <property type="protein sequence ID" value="CRK11728.1"/>
    <property type="molecule type" value="Genomic_DNA"/>
</dbReference>
<protein>
    <recommendedName>
        <fullName evidence="7">Arf-GAP domain-containing protein</fullName>
    </recommendedName>
</protein>
<sequence>MSALASKQESQKIFEKLKTKQANKVCFDCGSKHPTWTSVPFGIYLCLDCSSNHRNLGVHISFVRSTNLDQWQWEQLRMMKVGGNESATKFFQQNGGTAALNSKDSKTKYQSSAAVKYKEELKRRAARDAKEYPHEVVITDAWQWEQLRMMKVGGNESATKFFQQNGGTAALNSKDSKTKYQSSAAVKYKDELKRRAARDAKEYPHEVVITDAVEENGSATPSGADEDDFFSSWDKPAIKKPTPPISRTSTPPVIGRTSSPLSAGGLSAPKDISRSASPLAKPDGSAAAAKPAASRITSSAALRKTTTTTSGPRKASVLGAKKVPKLGAKKVTADLIDFDEAEKKAKEEAERIEKLGYDPEAEEEADKAKVIKPEPSLASPAVPKGDYGSSSHTRQKSETERLGMGMQRLGFGQVGGGNNKAAPAKKAATGFGSVGPIKAAAEDQDETYARSKFGGQKGISSDEFFGKGSFDPNQQAEAKTRLQGFEGASAISSNAYFGRPEDEPAEEYGDLESAAKDFVRKFGITAGDDLENLSNMAGEVGGRLQGAIRAYLGS</sequence>
<dbReference type="PRINTS" id="PR00405">
    <property type="entry name" value="REVINTRACTNG"/>
</dbReference>
<evidence type="ECO:0000256" key="1">
    <source>
        <dbReference type="ARBA" id="ARBA00022468"/>
    </source>
</evidence>
<dbReference type="GO" id="GO:0048205">
    <property type="term" value="P:COPI coating of Golgi vesicle"/>
    <property type="evidence" value="ECO:0007669"/>
    <property type="project" value="TreeGrafter"/>
</dbReference>
<keyword evidence="4" id="KW-0862">Zinc</keyword>
<accession>A0A0G4KPL6</accession>
<feature type="region of interest" description="Disordered" evidence="6">
    <location>
        <begin position="443"/>
        <end position="476"/>
    </location>
</feature>
<evidence type="ECO:0000313" key="8">
    <source>
        <dbReference type="EMBL" id="CRK11728.1"/>
    </source>
</evidence>
<dbReference type="Proteomes" id="UP000045706">
    <property type="component" value="Unassembled WGS sequence"/>
</dbReference>
<name>A0A0G4KPL6_VERLO</name>
<dbReference type="InterPro" id="IPR037278">
    <property type="entry name" value="ARFGAP/RecO"/>
</dbReference>
<dbReference type="SMART" id="SM00105">
    <property type="entry name" value="ArfGap"/>
    <property type="match status" value="1"/>
</dbReference>
<dbReference type="SUPFAM" id="SSF57863">
    <property type="entry name" value="ArfGap/RecO-like zinc finger"/>
    <property type="match status" value="1"/>
</dbReference>
<dbReference type="AlphaFoldDB" id="A0A0G4KPL6"/>
<evidence type="ECO:0000313" key="9">
    <source>
        <dbReference type="Proteomes" id="UP000045706"/>
    </source>
</evidence>
<evidence type="ECO:0000256" key="3">
    <source>
        <dbReference type="ARBA" id="ARBA00022771"/>
    </source>
</evidence>
<keyword evidence="3 5" id="KW-0863">Zinc-finger</keyword>
<dbReference type="InterPro" id="IPR001164">
    <property type="entry name" value="ArfGAP_dom"/>
</dbReference>
<dbReference type="PANTHER" id="PTHR45686">
    <property type="entry name" value="ADP-RIBOSYLATION FACTOR GTPASE ACTIVATING PROTEIN 3, ISOFORM H-RELATED"/>
    <property type="match status" value="1"/>
</dbReference>
<evidence type="ECO:0000256" key="6">
    <source>
        <dbReference type="SAM" id="MobiDB-lite"/>
    </source>
</evidence>
<dbReference type="GO" id="GO:0005096">
    <property type="term" value="F:GTPase activator activity"/>
    <property type="evidence" value="ECO:0007669"/>
    <property type="project" value="UniProtKB-KW"/>
</dbReference>
<proteinExistence type="predicted"/>
<dbReference type="GO" id="GO:0000139">
    <property type="term" value="C:Golgi membrane"/>
    <property type="evidence" value="ECO:0007669"/>
    <property type="project" value="GOC"/>
</dbReference>
<keyword evidence="1" id="KW-0343">GTPase activation</keyword>
<dbReference type="PANTHER" id="PTHR45686:SF4">
    <property type="entry name" value="ADP-RIBOSYLATION FACTOR GTPASE ACTIVATING PROTEIN 3, ISOFORM H"/>
    <property type="match status" value="1"/>
</dbReference>
<organism evidence="8 9">
    <name type="scientific">Verticillium longisporum</name>
    <name type="common">Verticillium dahliae var. longisporum</name>
    <dbReference type="NCBI Taxonomy" id="100787"/>
    <lineage>
        <taxon>Eukaryota</taxon>
        <taxon>Fungi</taxon>
        <taxon>Dikarya</taxon>
        <taxon>Ascomycota</taxon>
        <taxon>Pezizomycotina</taxon>
        <taxon>Sordariomycetes</taxon>
        <taxon>Hypocreomycetidae</taxon>
        <taxon>Glomerellales</taxon>
        <taxon>Plectosphaerellaceae</taxon>
        <taxon>Verticillium</taxon>
    </lineage>
</organism>